<sequence length="363" mass="42704">MANYLTTLNHDLQGWKKLILEGKASSNFSSAPVFSLFRDICLILHETNQVLKEDGVIKSDLPNMNVIKEIRHKVKTNQGKDNSEIFIKILNQHKSFFGDDIDNLGFYLDNEILASSTLFPTFVFDGTILSNLPFDKEIARNFSSFLGSLIQDFINAINQPINLTSKPMKKLNEKVYSTKDIWHKRFFKEDITYNVFLTRLLFIQNELTTCVWTEKHLDYNSQNCNLDKYILLRLASIKLYETMRNILDIRNREGLNQHWETFNLNTLDNLINQYQDTLQGEIKTLRNMLHYDNKGVNFYDYIEQKFDEDSKYLDELIETIFNDYIHNIRNAISVNINIQSYESMTDTEKISRRLKSFSNELFN</sequence>
<name>A0A5M8RH54_9BACI</name>
<evidence type="ECO:0000313" key="2">
    <source>
        <dbReference type="Proteomes" id="UP000324326"/>
    </source>
</evidence>
<dbReference type="RefSeq" id="WP_148959226.1">
    <property type="nucleotide sequence ID" value="NZ_QSND01000008.1"/>
</dbReference>
<accession>A0A5M8RH54</accession>
<evidence type="ECO:0000313" key="1">
    <source>
        <dbReference type="EMBL" id="KAA6446730.1"/>
    </source>
</evidence>
<comment type="caution">
    <text evidence="1">The sequence shown here is derived from an EMBL/GenBank/DDBJ whole genome shotgun (WGS) entry which is preliminary data.</text>
</comment>
<organism evidence="1 2">
    <name type="scientific">Bacillus swezeyi</name>
    <dbReference type="NCBI Taxonomy" id="1925020"/>
    <lineage>
        <taxon>Bacteria</taxon>
        <taxon>Bacillati</taxon>
        <taxon>Bacillota</taxon>
        <taxon>Bacilli</taxon>
        <taxon>Bacillales</taxon>
        <taxon>Bacillaceae</taxon>
        <taxon>Bacillus</taxon>
    </lineage>
</organism>
<dbReference type="Proteomes" id="UP000324326">
    <property type="component" value="Unassembled WGS sequence"/>
</dbReference>
<reference evidence="1 2" key="1">
    <citation type="submission" date="2018-08" db="EMBL/GenBank/DDBJ databases">
        <title>Bacillus phenotypic plasticity.</title>
        <authorList>
            <person name="Hurtado E."/>
        </authorList>
    </citation>
    <scope>NUCLEOTIDE SEQUENCE [LARGE SCALE GENOMIC DNA]</scope>
    <source>
        <strain evidence="1 2">427</strain>
    </source>
</reference>
<protein>
    <submittedName>
        <fullName evidence="1">Uncharacterized protein</fullName>
    </submittedName>
</protein>
<gene>
    <name evidence="1" type="ORF">DX927_23870</name>
</gene>
<dbReference type="AlphaFoldDB" id="A0A5M8RH54"/>
<dbReference type="EMBL" id="QSND01000008">
    <property type="protein sequence ID" value="KAA6446730.1"/>
    <property type="molecule type" value="Genomic_DNA"/>
</dbReference>
<proteinExistence type="predicted"/>